<evidence type="ECO:0000256" key="6">
    <source>
        <dbReference type="ARBA" id="ARBA00023239"/>
    </source>
</evidence>
<accession>A0A2I0JC59</accession>
<protein>
    <submittedName>
        <fullName evidence="10">Uncharacterized protein</fullName>
    </submittedName>
</protein>
<keyword evidence="4" id="KW-0460">Magnesium</keyword>
<dbReference type="GO" id="GO:0000287">
    <property type="term" value="F:magnesium ion binding"/>
    <property type="evidence" value="ECO:0007669"/>
    <property type="project" value="InterPro"/>
</dbReference>
<sequence>MSVSQRSHSHPPAPSFSSRSIEHNDQPVIRRNASYHPNLWDYGSMQSLNNGFNEEDYKEELEKMKEDVKDLTKANQENPLAKLELIDAVHRLGLQYQFKAEIKHALHVIHQRAEDSRFSDDIYAIALRFRLLRQHGYHVSQGMGTFQFIIRLVFQVLLTLMTPSSNLDVFKGFVDETGSFRESLEENVEGLLSLYEASFHGLKGETIIDKAMEFSSTCLKALDKDKLPKRLAMKVDHALDMPIHWRTNRLEARWFMPVYEEETSINRTLLKLAKLDYNIVQSIYMKEVSKLARWWEELGITKLSIFRDRLLEHYLWSILMVFEPKCETARAITTKLGSMITMIDDVYDVYGLLEELELLTDFVNRWDITGIDKLPYTIKTCFLALYNTTNEIGLSVLIERGINIIPYLRKMHELARGDVLKSVECYMNETGCSEEAARDHIKDLIRETWKNLNEDMADHYPLSETFVGACLDLARASQCFYQYGDGHGIPDRETKEHLNSVLIQPVPILPRYHLHFGPSRAAPSATLVLKYSCPRAQP</sequence>
<dbReference type="Gene3D" id="1.50.10.130">
    <property type="entry name" value="Terpene synthase, N-terminal domain"/>
    <property type="match status" value="1"/>
</dbReference>
<evidence type="ECO:0000256" key="5">
    <source>
        <dbReference type="ARBA" id="ARBA00023211"/>
    </source>
</evidence>
<evidence type="ECO:0000256" key="2">
    <source>
        <dbReference type="ARBA" id="ARBA00001946"/>
    </source>
</evidence>
<gene>
    <name evidence="10" type="ORF">CRG98_026098</name>
</gene>
<feature type="region of interest" description="Disordered" evidence="7">
    <location>
        <begin position="1"/>
        <end position="24"/>
    </location>
</feature>
<feature type="domain" description="Terpene synthase metal-binding" evidence="9">
    <location>
        <begin position="297"/>
        <end position="416"/>
    </location>
</feature>
<dbReference type="PANTHER" id="PTHR31225">
    <property type="entry name" value="OS04G0344100 PROTEIN-RELATED"/>
    <property type="match status" value="1"/>
</dbReference>
<dbReference type="Proteomes" id="UP000233551">
    <property type="component" value="Unassembled WGS sequence"/>
</dbReference>
<comment type="cofactor">
    <cofactor evidence="2">
        <name>Mg(2+)</name>
        <dbReference type="ChEBI" id="CHEBI:18420"/>
    </cofactor>
</comment>
<dbReference type="InterPro" id="IPR001906">
    <property type="entry name" value="Terpene_synth_N"/>
</dbReference>
<comment type="caution">
    <text evidence="10">The sequence shown here is derived from an EMBL/GenBank/DDBJ whole genome shotgun (WGS) entry which is preliminary data.</text>
</comment>
<dbReference type="Gene3D" id="1.10.600.10">
    <property type="entry name" value="Farnesyl Diphosphate Synthase"/>
    <property type="match status" value="2"/>
</dbReference>
<organism evidence="10 11">
    <name type="scientific">Punica granatum</name>
    <name type="common">Pomegranate</name>
    <dbReference type="NCBI Taxonomy" id="22663"/>
    <lineage>
        <taxon>Eukaryota</taxon>
        <taxon>Viridiplantae</taxon>
        <taxon>Streptophyta</taxon>
        <taxon>Embryophyta</taxon>
        <taxon>Tracheophyta</taxon>
        <taxon>Spermatophyta</taxon>
        <taxon>Magnoliopsida</taxon>
        <taxon>eudicotyledons</taxon>
        <taxon>Gunneridae</taxon>
        <taxon>Pentapetalae</taxon>
        <taxon>rosids</taxon>
        <taxon>malvids</taxon>
        <taxon>Myrtales</taxon>
        <taxon>Lythraceae</taxon>
        <taxon>Punica</taxon>
    </lineage>
</organism>
<keyword evidence="5" id="KW-0464">Manganese</keyword>
<dbReference type="InterPro" id="IPR050148">
    <property type="entry name" value="Terpene_synthase-like"/>
</dbReference>
<dbReference type="InterPro" id="IPR044814">
    <property type="entry name" value="Terpene_cyclase_plant_C1"/>
</dbReference>
<evidence type="ECO:0000256" key="7">
    <source>
        <dbReference type="SAM" id="MobiDB-lite"/>
    </source>
</evidence>
<reference evidence="10 11" key="1">
    <citation type="submission" date="2017-11" db="EMBL/GenBank/DDBJ databases">
        <title>De-novo sequencing of pomegranate (Punica granatum L.) genome.</title>
        <authorList>
            <person name="Akparov Z."/>
            <person name="Amiraslanov A."/>
            <person name="Hajiyeva S."/>
            <person name="Abbasov M."/>
            <person name="Kaur K."/>
            <person name="Hamwieh A."/>
            <person name="Solovyev V."/>
            <person name="Salamov A."/>
            <person name="Braich B."/>
            <person name="Kosarev P."/>
            <person name="Mahmoud A."/>
            <person name="Hajiyev E."/>
            <person name="Babayeva S."/>
            <person name="Izzatullayeva V."/>
            <person name="Mammadov A."/>
            <person name="Mammadov A."/>
            <person name="Sharifova S."/>
            <person name="Ojaghi J."/>
            <person name="Eynullazada K."/>
            <person name="Bayramov B."/>
            <person name="Abdulazimova A."/>
            <person name="Shahmuradov I."/>
        </authorList>
    </citation>
    <scope>NUCLEOTIDE SEQUENCE [LARGE SCALE GENOMIC DNA]</scope>
    <source>
        <strain evidence="11">cv. AG2017</strain>
        <tissue evidence="10">Leaf</tissue>
    </source>
</reference>
<dbReference type="GO" id="GO:0016102">
    <property type="term" value="P:diterpenoid biosynthetic process"/>
    <property type="evidence" value="ECO:0007669"/>
    <property type="project" value="InterPro"/>
</dbReference>
<comment type="cofactor">
    <cofactor evidence="1">
        <name>Mn(2+)</name>
        <dbReference type="ChEBI" id="CHEBI:29035"/>
    </cofactor>
</comment>
<dbReference type="InterPro" id="IPR036965">
    <property type="entry name" value="Terpene_synth_N_sf"/>
</dbReference>
<dbReference type="PANTHER" id="PTHR31225:SF245">
    <property type="entry name" value="(-)-ALPHA-TERPINEOL SYNTHASE-LIKE"/>
    <property type="match status" value="1"/>
</dbReference>
<dbReference type="InterPro" id="IPR008949">
    <property type="entry name" value="Isoprenoid_synthase_dom_sf"/>
</dbReference>
<evidence type="ECO:0000313" key="10">
    <source>
        <dbReference type="EMBL" id="PKI53510.1"/>
    </source>
</evidence>
<keyword evidence="3" id="KW-0479">Metal-binding</keyword>
<dbReference type="STRING" id="22663.A0A2I0JC59"/>
<dbReference type="GO" id="GO:0010333">
    <property type="term" value="F:terpene synthase activity"/>
    <property type="evidence" value="ECO:0007669"/>
    <property type="project" value="InterPro"/>
</dbReference>
<keyword evidence="6" id="KW-0456">Lyase</keyword>
<evidence type="ECO:0000256" key="1">
    <source>
        <dbReference type="ARBA" id="ARBA00001936"/>
    </source>
</evidence>
<dbReference type="AlphaFoldDB" id="A0A2I0JC59"/>
<dbReference type="Pfam" id="PF01397">
    <property type="entry name" value="Terpene_synth"/>
    <property type="match status" value="2"/>
</dbReference>
<dbReference type="CDD" id="cd00684">
    <property type="entry name" value="Terpene_cyclase_plant_C1"/>
    <property type="match status" value="1"/>
</dbReference>
<dbReference type="InterPro" id="IPR008930">
    <property type="entry name" value="Terpenoid_cyclase/PrenylTrfase"/>
</dbReference>
<keyword evidence="11" id="KW-1185">Reference proteome</keyword>
<dbReference type="EMBL" id="PGOL01001854">
    <property type="protein sequence ID" value="PKI53510.1"/>
    <property type="molecule type" value="Genomic_DNA"/>
</dbReference>
<evidence type="ECO:0000256" key="4">
    <source>
        <dbReference type="ARBA" id="ARBA00022842"/>
    </source>
</evidence>
<evidence type="ECO:0000259" key="8">
    <source>
        <dbReference type="Pfam" id="PF01397"/>
    </source>
</evidence>
<name>A0A2I0JC59_PUNGR</name>
<feature type="domain" description="Terpene synthase N-terminal" evidence="8">
    <location>
        <begin position="168"/>
        <end position="239"/>
    </location>
</feature>
<evidence type="ECO:0000256" key="3">
    <source>
        <dbReference type="ARBA" id="ARBA00022723"/>
    </source>
</evidence>
<feature type="domain" description="Terpene synthase N-terminal" evidence="8">
    <location>
        <begin position="40"/>
        <end position="142"/>
    </location>
</feature>
<dbReference type="SUPFAM" id="SSF48239">
    <property type="entry name" value="Terpenoid cyclases/Protein prenyltransferases"/>
    <property type="match status" value="1"/>
</dbReference>
<dbReference type="InterPro" id="IPR005630">
    <property type="entry name" value="Terpene_synthase_metal-bd"/>
</dbReference>
<proteinExistence type="predicted"/>
<evidence type="ECO:0000313" key="11">
    <source>
        <dbReference type="Proteomes" id="UP000233551"/>
    </source>
</evidence>
<dbReference type="Pfam" id="PF03936">
    <property type="entry name" value="Terpene_synth_C"/>
    <property type="match status" value="1"/>
</dbReference>
<evidence type="ECO:0000259" key="9">
    <source>
        <dbReference type="Pfam" id="PF03936"/>
    </source>
</evidence>
<dbReference type="SUPFAM" id="SSF48576">
    <property type="entry name" value="Terpenoid synthases"/>
    <property type="match status" value="1"/>
</dbReference>